<dbReference type="Pfam" id="PF16976">
    <property type="entry name" value="RcpC"/>
    <property type="match status" value="1"/>
</dbReference>
<dbReference type="InterPro" id="IPR017592">
    <property type="entry name" value="Pilus_assmbl_Flp-typ_CpaB"/>
</dbReference>
<accession>A0A1M7B1B4</accession>
<dbReference type="AlphaFoldDB" id="A0A1M7B1B4"/>
<organism evidence="2 3">
    <name type="scientific">Roseovarius marisflavi</name>
    <dbReference type="NCBI Taxonomy" id="1054996"/>
    <lineage>
        <taxon>Bacteria</taxon>
        <taxon>Pseudomonadati</taxon>
        <taxon>Pseudomonadota</taxon>
        <taxon>Alphaproteobacteria</taxon>
        <taxon>Rhodobacterales</taxon>
        <taxon>Roseobacteraceae</taxon>
        <taxon>Roseovarius</taxon>
    </lineage>
</organism>
<gene>
    <name evidence="2" type="ORF">SAMN05444414_1164</name>
</gene>
<name>A0A1M7B1B4_9RHOB</name>
<dbReference type="SMART" id="SM00858">
    <property type="entry name" value="SAF"/>
    <property type="match status" value="1"/>
</dbReference>
<dbReference type="CDD" id="cd11614">
    <property type="entry name" value="SAF_CpaB_FlgA_like"/>
    <property type="match status" value="1"/>
</dbReference>
<evidence type="ECO:0000259" key="1">
    <source>
        <dbReference type="SMART" id="SM00858"/>
    </source>
</evidence>
<reference evidence="3" key="1">
    <citation type="submission" date="2016-11" db="EMBL/GenBank/DDBJ databases">
        <authorList>
            <person name="Varghese N."/>
            <person name="Submissions S."/>
        </authorList>
    </citation>
    <scope>NUCLEOTIDE SEQUENCE [LARGE SCALE GENOMIC DNA]</scope>
    <source>
        <strain evidence="3">DSM 29327</strain>
    </source>
</reference>
<protein>
    <submittedName>
        <fullName evidence="2">Pilus assembly protein CpaB</fullName>
    </submittedName>
</protein>
<proteinExistence type="predicted"/>
<dbReference type="OrthoDB" id="163768at2"/>
<dbReference type="NCBIfam" id="TIGR03177">
    <property type="entry name" value="pilus_cpaB"/>
    <property type="match status" value="1"/>
</dbReference>
<dbReference type="RefSeq" id="WP_073198802.1">
    <property type="nucleotide sequence ID" value="NZ_FRBN01000016.1"/>
</dbReference>
<keyword evidence="3" id="KW-1185">Reference proteome</keyword>
<dbReference type="STRING" id="1054996.SAMN05444414_1164"/>
<dbReference type="Proteomes" id="UP000184191">
    <property type="component" value="Unassembled WGS sequence"/>
</dbReference>
<dbReference type="EMBL" id="FRBN01000016">
    <property type="protein sequence ID" value="SHL48808.1"/>
    <property type="molecule type" value="Genomic_DNA"/>
</dbReference>
<feature type="domain" description="SAF" evidence="1">
    <location>
        <begin position="48"/>
        <end position="116"/>
    </location>
</feature>
<evidence type="ECO:0000313" key="2">
    <source>
        <dbReference type="EMBL" id="SHL48808.1"/>
    </source>
</evidence>
<evidence type="ECO:0000313" key="3">
    <source>
        <dbReference type="Proteomes" id="UP000184191"/>
    </source>
</evidence>
<sequence length="289" mass="30972">MRLVFGLVLMLGLGLAGFAVYMAKSYIQGYQTQLALERKQRAPNIETVDVYVVTRPVKYGEPLDKTAVRLAAFPKETLPEGAFTSPEDLFPQGEDTPRTVLRGMETNEIVLAVKVTEPGKAVGITSQLERGMRAFAIKVDVTSGVSGFLRPGDTVDIYWTGSVGSSDLRTAENSRGDVTKLIETGVKLIAVDQVTNSDMTETTIARTVTAAVRPQQVAALAQAQSSGRLSLSLVGALDDTVAEAVEVDQTRLLGITAKAVEKQAPVEESCTIRTRRGAEVIVTAIPCTN</sequence>
<dbReference type="InterPro" id="IPR013974">
    <property type="entry name" value="SAF"/>
</dbReference>
<dbReference type="InterPro" id="IPR031571">
    <property type="entry name" value="RcpC_dom"/>
</dbReference>